<evidence type="ECO:0000259" key="4">
    <source>
        <dbReference type="Pfam" id="PF02780"/>
    </source>
</evidence>
<dbReference type="EMBL" id="SLTR01000915">
    <property type="protein sequence ID" value="TDA68870.1"/>
    <property type="molecule type" value="Genomic_DNA"/>
</dbReference>
<dbReference type="Proteomes" id="UP000294823">
    <property type="component" value="Unassembled WGS sequence"/>
</dbReference>
<evidence type="ECO:0000256" key="1">
    <source>
        <dbReference type="ARBA" id="ARBA00001964"/>
    </source>
</evidence>
<organism evidence="5 6">
    <name type="scientific">Halomonas marinisediminis</name>
    <dbReference type="NCBI Taxonomy" id="2546095"/>
    <lineage>
        <taxon>Bacteria</taxon>
        <taxon>Pseudomonadati</taxon>
        <taxon>Pseudomonadota</taxon>
        <taxon>Gammaproteobacteria</taxon>
        <taxon>Oceanospirillales</taxon>
        <taxon>Halomonadaceae</taxon>
        <taxon>Halomonas</taxon>
    </lineage>
</organism>
<evidence type="ECO:0000256" key="3">
    <source>
        <dbReference type="ARBA" id="ARBA00023052"/>
    </source>
</evidence>
<proteinExistence type="predicted"/>
<dbReference type="PANTHER" id="PTHR43257:SF2">
    <property type="entry name" value="PYRUVATE DEHYDROGENASE E1 COMPONENT SUBUNIT BETA"/>
    <property type="match status" value="1"/>
</dbReference>
<dbReference type="Gene3D" id="3.40.50.920">
    <property type="match status" value="1"/>
</dbReference>
<dbReference type="SUPFAM" id="SSF52922">
    <property type="entry name" value="TK C-terminal domain-like"/>
    <property type="match status" value="1"/>
</dbReference>
<evidence type="ECO:0000256" key="2">
    <source>
        <dbReference type="ARBA" id="ARBA00023002"/>
    </source>
</evidence>
<dbReference type="Pfam" id="PF02780">
    <property type="entry name" value="Transketolase_C"/>
    <property type="match status" value="1"/>
</dbReference>
<sequence>VMKSVKKTGKCLVVTEEPSNNSFAKALAGKIQEECFRYLDAPVMTIGSENIPAIPLNSILEETMIPSTEKVK</sequence>
<gene>
    <name evidence="5" type="ORF">E0702_18935</name>
</gene>
<feature type="non-terminal residue" evidence="5">
    <location>
        <position position="72"/>
    </location>
</feature>
<feature type="non-terminal residue" evidence="5">
    <location>
        <position position="1"/>
    </location>
</feature>
<protein>
    <submittedName>
        <fullName evidence="5">Tungsten formylmethanofuran dehydrogenase</fullName>
    </submittedName>
</protein>
<comment type="caution">
    <text evidence="5">The sequence shown here is derived from an EMBL/GenBank/DDBJ whole genome shotgun (WGS) entry which is preliminary data.</text>
</comment>
<dbReference type="PANTHER" id="PTHR43257">
    <property type="entry name" value="PYRUVATE DEHYDROGENASE E1 COMPONENT BETA SUBUNIT"/>
    <property type="match status" value="1"/>
</dbReference>
<keyword evidence="2" id="KW-0560">Oxidoreductase</keyword>
<dbReference type="InterPro" id="IPR009014">
    <property type="entry name" value="Transketo_C/PFOR_II"/>
</dbReference>
<accession>A0ABY2D4B3</accession>
<keyword evidence="3" id="KW-0786">Thiamine pyrophosphate</keyword>
<name>A0ABY2D4B3_9GAMM</name>
<keyword evidence="6" id="KW-1185">Reference proteome</keyword>
<evidence type="ECO:0000313" key="6">
    <source>
        <dbReference type="Proteomes" id="UP000294823"/>
    </source>
</evidence>
<comment type="cofactor">
    <cofactor evidence="1">
        <name>thiamine diphosphate</name>
        <dbReference type="ChEBI" id="CHEBI:58937"/>
    </cofactor>
</comment>
<reference evidence="5 6" key="1">
    <citation type="submission" date="2019-03" db="EMBL/GenBank/DDBJ databases">
        <title>Halomonas marinisediminis sp. nov., a moderately halophilic bacterium isolated from the Bohai Gulf.</title>
        <authorList>
            <person name="Ji X."/>
        </authorList>
    </citation>
    <scope>NUCLEOTIDE SEQUENCE [LARGE SCALE GENOMIC DNA]</scope>
    <source>
        <strain evidence="5 6">204</strain>
    </source>
</reference>
<evidence type="ECO:0000313" key="5">
    <source>
        <dbReference type="EMBL" id="TDA68870.1"/>
    </source>
</evidence>
<dbReference type="InterPro" id="IPR033248">
    <property type="entry name" value="Transketolase_C"/>
</dbReference>
<feature type="domain" description="Transketolase C-terminal" evidence="4">
    <location>
        <begin position="3"/>
        <end position="71"/>
    </location>
</feature>